<evidence type="ECO:0000313" key="2">
    <source>
        <dbReference type="EMBL" id="MCB5227596.1"/>
    </source>
</evidence>
<organism evidence="2 3">
    <name type="scientific">Alishewanella maricola</name>
    <dbReference type="NCBI Taxonomy" id="2795740"/>
    <lineage>
        <taxon>Bacteria</taxon>
        <taxon>Pseudomonadati</taxon>
        <taxon>Pseudomonadota</taxon>
        <taxon>Gammaproteobacteria</taxon>
        <taxon>Alteromonadales</taxon>
        <taxon>Alteromonadaceae</taxon>
        <taxon>Alishewanella</taxon>
    </lineage>
</organism>
<keyword evidence="3" id="KW-1185">Reference proteome</keyword>
<evidence type="ECO:0008006" key="4">
    <source>
        <dbReference type="Google" id="ProtNLM"/>
    </source>
</evidence>
<evidence type="ECO:0000313" key="3">
    <source>
        <dbReference type="Proteomes" id="UP000633814"/>
    </source>
</evidence>
<reference evidence="2 3" key="1">
    <citation type="submission" date="2021-10" db="EMBL/GenBank/DDBJ databases">
        <title>Alishewanella koreense sp. nov. isolated from seawater of southwestern coast in South Korea and the proposal for the reclassification of Rheinheimera perlucida and Rheinheimera tuosuensis as Arsukibacterium perlucida and Arsukibacterium tuosuensis.</title>
        <authorList>
            <person name="Kim K.H."/>
            <person name="Ruan W."/>
            <person name="Kim K.R."/>
            <person name="Baek J.H."/>
            <person name="Jeon C.O."/>
        </authorList>
    </citation>
    <scope>NUCLEOTIDE SEQUENCE [LARGE SCALE GENOMIC DNA]</scope>
    <source>
        <strain evidence="2 3">16-MA</strain>
    </source>
</reference>
<feature type="coiled-coil region" evidence="1">
    <location>
        <begin position="69"/>
        <end position="96"/>
    </location>
</feature>
<comment type="caution">
    <text evidence="2">The sequence shown here is derived from an EMBL/GenBank/DDBJ whole genome shotgun (WGS) entry which is preliminary data.</text>
</comment>
<dbReference type="EMBL" id="JAEINI020000008">
    <property type="protein sequence ID" value="MCB5227596.1"/>
    <property type="molecule type" value="Genomic_DNA"/>
</dbReference>
<gene>
    <name evidence="2" type="ORF">JAO78_012315</name>
</gene>
<name>A0ABS8C5H3_9ALTE</name>
<evidence type="ECO:0000256" key="1">
    <source>
        <dbReference type="SAM" id="Coils"/>
    </source>
</evidence>
<protein>
    <recommendedName>
        <fullName evidence="4">HD domain-containing protein</fullName>
    </recommendedName>
</protein>
<sequence>MAVSFGKANYAKTVQRLIERIYNHSPLKDSIYEQAVLWFAAKPQEDAQAAALEQQLYLFENNHSGARGKAGTARNLKEAESQSQEFNNQIEEAKFQRYSELEAICYDVLQLCQSDTFVDTNQQTAKMLGTIQLMSPTKGRHVAKTNQKVRHLYKALLSLRLLDRLVMDGLIDHPYIMECYQASKELPYADNAIHHPYRDNIHVTVLMAAILQDIGRCHPSCQLLLKGPEGNFDEFRELEADERNTFLQDSYTEAFNYVQHALSKGRYRGRARDERDRFVRDEEQKRELLLLLLKQAARPQEGIGNVLRIPQIYTSMVLSTKQSYNYEDLPKAALALDKSAELGKISKNSVAGFLRIVGMFPQGYGLPYIPKDSDGNDMDRYEYAIVAGLYPSNFRQPFCRIVTYSLTYQASARACVLSIENNLYFAPARKKLEVIPEERLLDILRKLVYDFQERMASPLIPKFWHPYDYFLHTKNQNLWNKAIVISN</sequence>
<dbReference type="Proteomes" id="UP000633814">
    <property type="component" value="Unassembled WGS sequence"/>
</dbReference>
<accession>A0ABS8C5H3</accession>
<keyword evidence="1" id="KW-0175">Coiled coil</keyword>
<proteinExistence type="predicted"/>
<dbReference type="RefSeq" id="WP_226751659.1">
    <property type="nucleotide sequence ID" value="NZ_JAEINI020000008.1"/>
</dbReference>